<dbReference type="WBParaSite" id="ES5_v2.g9043.t1">
    <property type="protein sequence ID" value="ES5_v2.g9043.t1"/>
    <property type="gene ID" value="ES5_v2.g9043"/>
</dbReference>
<reference evidence="2" key="1">
    <citation type="submission" date="2022-11" db="UniProtKB">
        <authorList>
            <consortium name="WormBaseParasite"/>
        </authorList>
    </citation>
    <scope>IDENTIFICATION</scope>
</reference>
<dbReference type="Proteomes" id="UP000887579">
    <property type="component" value="Unplaced"/>
</dbReference>
<sequence length="415" mass="47680">MSNLHITAMSKLIGAKIDPNVDKEILQIYVAGEMFKILTLCRTENGYELKEVREIPKNYDPKILLGSSNPSKIILSNAIPFFPSAKIVLLKSYLSTWNPITLEGHVRDYLFDAVKEIVDHMFRTESGKKYFVIPQCLDQFGISAVECNPSKNDILVSTDKHECLPLTKSCIITRFDNNKYYLAVKDKTNFNILQQPHEITKEGHRIKLTLSVDINNMPTLNHEGVLLSRVKNMPKKLKIEKTEMLPIIGFFDYASVICLWDNENNRYDFLDSWNGKFGKDLFLDFMFPKSTLADSFKDITCLSAAVYDLITIMSMPADDIKVDPKWKFTITKDEDNPVLLEFDTFEEKRMPASPTYLMARIFNEHIRAIKKETGIKPKKLGFRLLDEFESADARKRVEAGLKEACEYIKVECLIV</sequence>
<protein>
    <submittedName>
        <fullName evidence="2">Uncharacterized protein</fullName>
    </submittedName>
</protein>
<evidence type="ECO:0000313" key="2">
    <source>
        <dbReference type="WBParaSite" id="ES5_v2.g9043.t1"/>
    </source>
</evidence>
<evidence type="ECO:0000313" key="1">
    <source>
        <dbReference type="Proteomes" id="UP000887579"/>
    </source>
</evidence>
<name>A0AC34GWU1_9BILA</name>
<organism evidence="1 2">
    <name type="scientific">Panagrolaimus sp. ES5</name>
    <dbReference type="NCBI Taxonomy" id="591445"/>
    <lineage>
        <taxon>Eukaryota</taxon>
        <taxon>Metazoa</taxon>
        <taxon>Ecdysozoa</taxon>
        <taxon>Nematoda</taxon>
        <taxon>Chromadorea</taxon>
        <taxon>Rhabditida</taxon>
        <taxon>Tylenchina</taxon>
        <taxon>Panagrolaimomorpha</taxon>
        <taxon>Panagrolaimoidea</taxon>
        <taxon>Panagrolaimidae</taxon>
        <taxon>Panagrolaimus</taxon>
    </lineage>
</organism>
<accession>A0AC34GWU1</accession>
<proteinExistence type="predicted"/>